<comment type="caution">
    <text evidence="2">The sequence shown here is derived from an EMBL/GenBank/DDBJ whole genome shotgun (WGS) entry which is preliminary data.</text>
</comment>
<proteinExistence type="predicted"/>
<name>A0A090YAP9_9BACI</name>
<dbReference type="PATRIC" id="fig|1405.8.peg.5978"/>
<accession>A0A090YAP9</accession>
<gene>
    <name evidence="3" type="ORF">D0U04_25230</name>
    <name evidence="2" type="ORF">DJ93_5787</name>
</gene>
<feature type="signal peptide" evidence="1">
    <location>
        <begin position="1"/>
        <end position="25"/>
    </location>
</feature>
<dbReference type="AlphaFoldDB" id="A0A090YAP9"/>
<reference evidence="2 4" key="1">
    <citation type="submission" date="2014-04" db="EMBL/GenBank/DDBJ databases">
        <authorList>
            <person name="Bishop-Lilly K.A."/>
            <person name="Broomall S.M."/>
            <person name="Chain P.S."/>
            <person name="Chertkov O."/>
            <person name="Coyne S.R."/>
            <person name="Daligault H.E."/>
            <person name="Davenport K.W."/>
            <person name="Erkkila T."/>
            <person name="Frey K.G."/>
            <person name="Gibbons H.S."/>
            <person name="Gu W."/>
            <person name="Jaissle J."/>
            <person name="Johnson S.L."/>
            <person name="Koroleva G.I."/>
            <person name="Ladner J.T."/>
            <person name="Lo C.-C."/>
            <person name="Minogue T.D."/>
            <person name="Munk C."/>
            <person name="Palacios G.F."/>
            <person name="Redden C.L."/>
            <person name="Rosenzweig C.N."/>
            <person name="Scholz M.B."/>
            <person name="Teshima H."/>
            <person name="Xu Y."/>
        </authorList>
    </citation>
    <scope>NUCLEOTIDE SEQUENCE [LARGE SCALE GENOMIC DNA]</scope>
    <source>
        <strain evidence="2 4">BHP</strain>
    </source>
</reference>
<protein>
    <submittedName>
        <fullName evidence="2">Uncharacterized protein</fullName>
    </submittedName>
</protein>
<reference evidence="3 5" key="2">
    <citation type="submission" date="2018-08" db="EMBL/GenBank/DDBJ databases">
        <title>Bacillus clarus sp. nov. strain PS00077A.</title>
        <authorList>
            <person name="Mendez Acevedo M."/>
            <person name="Carroll L."/>
            <person name="Mukherjee M."/>
            <person name="Wiedmann M."/>
            <person name="Kovac J."/>
        </authorList>
    </citation>
    <scope>NUCLEOTIDE SEQUENCE [LARGE SCALE GENOMIC DNA]</scope>
    <source>
        <strain evidence="3 5">PS00077A</strain>
    </source>
</reference>
<dbReference type="EMBL" id="QVOD01000048">
    <property type="protein sequence ID" value="RFT63418.1"/>
    <property type="molecule type" value="Genomic_DNA"/>
</dbReference>
<dbReference type="RefSeq" id="WP_042985007.1">
    <property type="nucleotide sequence ID" value="NZ_JMQC01000011.1"/>
</dbReference>
<keyword evidence="5" id="KW-1185">Reference proteome</keyword>
<evidence type="ECO:0000256" key="1">
    <source>
        <dbReference type="SAM" id="SignalP"/>
    </source>
</evidence>
<dbReference type="EMBL" id="JMQC01000011">
    <property type="protein sequence ID" value="KFM95261.1"/>
    <property type="molecule type" value="Genomic_DNA"/>
</dbReference>
<evidence type="ECO:0000313" key="2">
    <source>
        <dbReference type="EMBL" id="KFM95261.1"/>
    </source>
</evidence>
<evidence type="ECO:0000313" key="5">
    <source>
        <dbReference type="Proteomes" id="UP000264294"/>
    </source>
</evidence>
<evidence type="ECO:0000313" key="3">
    <source>
        <dbReference type="EMBL" id="RFT63418.1"/>
    </source>
</evidence>
<feature type="chain" id="PRO_5001867339" evidence="1">
    <location>
        <begin position="26"/>
        <end position="247"/>
    </location>
</feature>
<dbReference type="Proteomes" id="UP000264294">
    <property type="component" value="Unassembled WGS sequence"/>
</dbReference>
<sequence>MKKFVRLVGALALTLMVGSPMSALAESHHGGEAENMTPKQIAKQAITNYDAQKLQKAPQKAEDGRFINEMIVNQERVMTELEKKVETAKENQEKFYSMDEILKANAQEFGISEDDMNRIKRSIATQKEELSQLLEGFTSLGEVNHEIAIKLKENLDQKWPKSVIYVDHSKDKQDGIISGGGFPYCLDDNGWGPWDFISSDCYKAILINFICASDSTIGKMDSNMRYCKAYVKNCSPLIGHSSYWHTH</sequence>
<keyword evidence="1" id="KW-0732">Signal</keyword>
<organism evidence="2 4">
    <name type="scientific">Bacillus clarus</name>
    <dbReference type="NCBI Taxonomy" id="2338372"/>
    <lineage>
        <taxon>Bacteria</taxon>
        <taxon>Bacillati</taxon>
        <taxon>Bacillota</taxon>
        <taxon>Bacilli</taxon>
        <taxon>Bacillales</taxon>
        <taxon>Bacillaceae</taxon>
        <taxon>Bacillus</taxon>
        <taxon>Bacillus cereus group</taxon>
    </lineage>
</organism>
<dbReference type="Proteomes" id="UP000029389">
    <property type="component" value="Unassembled WGS sequence"/>
</dbReference>
<evidence type="ECO:0000313" key="4">
    <source>
        <dbReference type="Proteomes" id="UP000029389"/>
    </source>
</evidence>